<dbReference type="RefSeq" id="WP_039744500.1">
    <property type="nucleotide sequence ID" value="NZ_CP009788.1"/>
</dbReference>
<evidence type="ECO:0000313" key="7">
    <source>
        <dbReference type="Proteomes" id="UP000057609"/>
    </source>
</evidence>
<dbReference type="InterPro" id="IPR032466">
    <property type="entry name" value="Metal_Hydrolase"/>
</dbReference>
<dbReference type="OrthoDB" id="9810005at2"/>
<keyword evidence="2 4" id="KW-0479">Metal-binding</keyword>
<dbReference type="GO" id="GO:0046872">
    <property type="term" value="F:metal ion binding"/>
    <property type="evidence" value="ECO:0007669"/>
    <property type="project" value="UniProtKB-KW"/>
</dbReference>
<keyword evidence="7" id="KW-1185">Reference proteome</keyword>
<dbReference type="SUPFAM" id="SSF51556">
    <property type="entry name" value="Metallo-dependent hydrolases"/>
    <property type="match status" value="1"/>
</dbReference>
<protein>
    <submittedName>
        <fullName evidence="6">Hydrolase TatD</fullName>
    </submittedName>
</protein>
<feature type="compositionally biased region" description="Basic and acidic residues" evidence="5">
    <location>
        <begin position="238"/>
        <end position="248"/>
    </location>
</feature>
<dbReference type="HOGENOM" id="CLU_031506_0_1_7"/>
<dbReference type="GO" id="GO:0004536">
    <property type="term" value="F:DNA nuclease activity"/>
    <property type="evidence" value="ECO:0007669"/>
    <property type="project" value="InterPro"/>
</dbReference>
<dbReference type="InterPro" id="IPR001130">
    <property type="entry name" value="TatD-like"/>
</dbReference>
<feature type="binding site" evidence="4">
    <location>
        <position position="202"/>
    </location>
    <ligand>
        <name>a divalent metal cation</name>
        <dbReference type="ChEBI" id="CHEBI:60240"/>
        <label>1</label>
    </ligand>
</feature>
<feature type="binding site" evidence="4">
    <location>
        <position position="127"/>
    </location>
    <ligand>
        <name>a divalent metal cation</name>
        <dbReference type="ChEBI" id="CHEBI:60240"/>
        <label>2</label>
    </ligand>
</feature>
<evidence type="ECO:0000256" key="1">
    <source>
        <dbReference type="ARBA" id="ARBA00009275"/>
    </source>
</evidence>
<feature type="binding site" evidence="4">
    <location>
        <position position="152"/>
    </location>
    <ligand>
        <name>a divalent metal cation</name>
        <dbReference type="ChEBI" id="CHEBI:60240"/>
        <label>2</label>
    </ligand>
</feature>
<dbReference type="Proteomes" id="UP000057609">
    <property type="component" value="Chromosome"/>
</dbReference>
<dbReference type="AlphaFoldDB" id="A0A0B5BCM6"/>
<gene>
    <name evidence="6" type="ORF">GPICK_14855</name>
</gene>
<dbReference type="GO" id="GO:0016788">
    <property type="term" value="F:hydrolase activity, acting on ester bonds"/>
    <property type="evidence" value="ECO:0007669"/>
    <property type="project" value="InterPro"/>
</dbReference>
<comment type="similarity">
    <text evidence="1">Belongs to the metallo-dependent hydrolases superfamily. TatD-type hydrolase family.</text>
</comment>
<dbReference type="PANTHER" id="PTHR46124">
    <property type="entry name" value="D-AMINOACYL-TRNA DEACYLASE"/>
    <property type="match status" value="1"/>
</dbReference>
<name>A0A0B5BCM6_9BACT</name>
<dbReference type="FunFam" id="3.20.20.140:FF:000005">
    <property type="entry name" value="TatD family hydrolase"/>
    <property type="match status" value="1"/>
</dbReference>
<evidence type="ECO:0000313" key="6">
    <source>
        <dbReference type="EMBL" id="AJE04468.1"/>
    </source>
</evidence>
<reference evidence="6 7" key="1">
    <citation type="journal article" date="2015" name="Genome Announc.">
        <title>Complete Genome of Geobacter pickeringii G13T, a Metal-Reducing Isolate from Sedimentary Kaolin Deposits.</title>
        <authorList>
            <person name="Badalamenti J.P."/>
            <person name="Bond D.R."/>
        </authorList>
    </citation>
    <scope>NUCLEOTIDE SEQUENCE [LARGE SCALE GENOMIC DNA]</scope>
    <source>
        <strain evidence="6 7">G13</strain>
    </source>
</reference>
<evidence type="ECO:0000256" key="2">
    <source>
        <dbReference type="ARBA" id="ARBA00022723"/>
    </source>
</evidence>
<feature type="binding site" evidence="4">
    <location>
        <position position="8"/>
    </location>
    <ligand>
        <name>a divalent metal cation</name>
        <dbReference type="ChEBI" id="CHEBI:60240"/>
        <label>1</label>
    </ligand>
</feature>
<accession>A0A0B5BCM6</accession>
<keyword evidence="3 6" id="KW-0378">Hydrolase</keyword>
<dbReference type="Pfam" id="PF01026">
    <property type="entry name" value="TatD_DNase"/>
    <property type="match status" value="1"/>
</dbReference>
<feature type="region of interest" description="Disordered" evidence="5">
    <location>
        <begin position="234"/>
        <end position="260"/>
    </location>
</feature>
<dbReference type="GO" id="GO:0005829">
    <property type="term" value="C:cytosol"/>
    <property type="evidence" value="ECO:0007669"/>
    <property type="project" value="TreeGrafter"/>
</dbReference>
<dbReference type="EMBL" id="CP009788">
    <property type="protein sequence ID" value="AJE04468.1"/>
    <property type="molecule type" value="Genomic_DNA"/>
</dbReference>
<dbReference type="STRING" id="345632.GPICK_14855"/>
<evidence type="ECO:0000256" key="3">
    <source>
        <dbReference type="ARBA" id="ARBA00022801"/>
    </source>
</evidence>
<dbReference type="PANTHER" id="PTHR46124:SF3">
    <property type="entry name" value="HYDROLASE"/>
    <property type="match status" value="1"/>
</dbReference>
<dbReference type="PROSITE" id="PS01137">
    <property type="entry name" value="TATD_1"/>
    <property type="match status" value="1"/>
</dbReference>
<dbReference type="PIRSF" id="PIRSF005902">
    <property type="entry name" value="DNase_TatD"/>
    <property type="match status" value="1"/>
</dbReference>
<sequence length="260" mass="27767">MLIDTHCHLNAPPLLSRHPEVLDAARRAGVTQFLVPGVTPRGWGEIAALARAQGPAVQAAFGIHPMAADAADAEALALLRQYAREACAIGEIGLDYTLTGVPREAQQAAFRAQLRVAADAGLPVILHCRKAFRDLLTILDEEGGARAGGVMHAFSGSPEIAAACLQRGLFISLSGTVTYATAVRPVAVARQLPLDRLLLETDSPDLTPEPHRGRPNEPAFLAETARKVAEIRGASPDTVERATTDNARRLFRLSPPPWHP</sequence>
<feature type="binding site" evidence="4">
    <location>
        <position position="6"/>
    </location>
    <ligand>
        <name>a divalent metal cation</name>
        <dbReference type="ChEBI" id="CHEBI:60240"/>
        <label>1</label>
    </ligand>
</feature>
<organism evidence="6 7">
    <name type="scientific">Geobacter pickeringii</name>
    <dbReference type="NCBI Taxonomy" id="345632"/>
    <lineage>
        <taxon>Bacteria</taxon>
        <taxon>Pseudomonadati</taxon>
        <taxon>Thermodesulfobacteriota</taxon>
        <taxon>Desulfuromonadia</taxon>
        <taxon>Geobacterales</taxon>
        <taxon>Geobacteraceae</taxon>
        <taxon>Geobacter</taxon>
    </lineage>
</organism>
<feature type="binding site" evidence="4">
    <location>
        <position position="91"/>
    </location>
    <ligand>
        <name>a divalent metal cation</name>
        <dbReference type="ChEBI" id="CHEBI:60240"/>
        <label>1</label>
    </ligand>
</feature>
<evidence type="ECO:0000256" key="5">
    <source>
        <dbReference type="SAM" id="MobiDB-lite"/>
    </source>
</evidence>
<dbReference type="KEGG" id="gpi:GPICK_14855"/>
<dbReference type="InterPro" id="IPR018228">
    <property type="entry name" value="DNase_TatD-rel_CS"/>
</dbReference>
<dbReference type="NCBIfam" id="TIGR00010">
    <property type="entry name" value="YchF/TatD family DNA exonuclease"/>
    <property type="match status" value="1"/>
</dbReference>
<dbReference type="Gene3D" id="3.20.20.140">
    <property type="entry name" value="Metal-dependent hydrolases"/>
    <property type="match status" value="1"/>
</dbReference>
<dbReference type="CDD" id="cd01310">
    <property type="entry name" value="TatD_DNAse"/>
    <property type="match status" value="1"/>
</dbReference>
<proteinExistence type="inferred from homology"/>
<dbReference type="PROSITE" id="PS01091">
    <property type="entry name" value="TATD_3"/>
    <property type="match status" value="1"/>
</dbReference>
<dbReference type="InterPro" id="IPR015991">
    <property type="entry name" value="TatD/YcfH-like"/>
</dbReference>
<evidence type="ECO:0000256" key="4">
    <source>
        <dbReference type="PIRSR" id="PIRSR005902-1"/>
    </source>
</evidence>